<keyword evidence="2" id="KW-1185">Reference proteome</keyword>
<name>A0A484DD12_PERFV</name>
<sequence>MVGVHTIMQVIRGTILSPYSVELSAHHTTRAPSRSVTCSGRKRKEEAIKGKINNGGDCLPEEVSSSAALIWRDRKRLNKMETCQVISSRCDRRTVVNFSRIRV</sequence>
<evidence type="ECO:0000313" key="2">
    <source>
        <dbReference type="Proteomes" id="UP000295070"/>
    </source>
</evidence>
<reference evidence="1 2" key="1">
    <citation type="submission" date="2019-01" db="EMBL/GenBank/DDBJ databases">
        <title>A chromosome-scale genome assembly of the yellow perch, Perca flavescens.</title>
        <authorList>
            <person name="Feron R."/>
            <person name="Morvezen R."/>
            <person name="Bestin A."/>
            <person name="Haffray P."/>
            <person name="Klopp C."/>
            <person name="Zahm M."/>
            <person name="Cabau C."/>
            <person name="Roques C."/>
            <person name="Donnadieu C."/>
            <person name="Bouchez O."/>
            <person name="Christie M."/>
            <person name="Larson W."/>
            <person name="Guiguen Y."/>
        </authorList>
    </citation>
    <scope>NUCLEOTIDE SEQUENCE [LARGE SCALE GENOMIC DNA]</scope>
    <source>
        <strain evidence="1">YP-PL-M2</strain>
        <tissue evidence="1">Blood</tissue>
    </source>
</reference>
<protein>
    <submittedName>
        <fullName evidence="1">Uncharacterized protein</fullName>
    </submittedName>
</protein>
<gene>
    <name evidence="1" type="ORF">EPR50_G00052330</name>
</gene>
<proteinExistence type="predicted"/>
<dbReference type="Proteomes" id="UP000295070">
    <property type="component" value="Chromosome 5"/>
</dbReference>
<dbReference type="AlphaFoldDB" id="A0A484DD12"/>
<organism evidence="1 2">
    <name type="scientific">Perca flavescens</name>
    <name type="common">American yellow perch</name>
    <name type="synonym">Morone flavescens</name>
    <dbReference type="NCBI Taxonomy" id="8167"/>
    <lineage>
        <taxon>Eukaryota</taxon>
        <taxon>Metazoa</taxon>
        <taxon>Chordata</taxon>
        <taxon>Craniata</taxon>
        <taxon>Vertebrata</taxon>
        <taxon>Euteleostomi</taxon>
        <taxon>Actinopterygii</taxon>
        <taxon>Neopterygii</taxon>
        <taxon>Teleostei</taxon>
        <taxon>Neoteleostei</taxon>
        <taxon>Acanthomorphata</taxon>
        <taxon>Eupercaria</taxon>
        <taxon>Perciformes</taxon>
        <taxon>Percoidei</taxon>
        <taxon>Percidae</taxon>
        <taxon>Percinae</taxon>
        <taxon>Perca</taxon>
    </lineage>
</organism>
<dbReference type="EMBL" id="SCKG01000005">
    <property type="protein sequence ID" value="TDH12944.1"/>
    <property type="molecule type" value="Genomic_DNA"/>
</dbReference>
<comment type="caution">
    <text evidence="1">The sequence shown here is derived from an EMBL/GenBank/DDBJ whole genome shotgun (WGS) entry which is preliminary data.</text>
</comment>
<evidence type="ECO:0000313" key="1">
    <source>
        <dbReference type="EMBL" id="TDH12944.1"/>
    </source>
</evidence>
<accession>A0A484DD12</accession>